<dbReference type="AlphaFoldDB" id="A0A2I2AAZ8"/>
<evidence type="ECO:0000313" key="2">
    <source>
        <dbReference type="Proteomes" id="UP000234579"/>
    </source>
</evidence>
<dbReference type="Proteomes" id="UP000234579">
    <property type="component" value="Unassembled WGS sequence"/>
</dbReference>
<gene>
    <name evidence="1" type="ORF">CYR79_05510</name>
</gene>
<accession>A0A2I2AAZ8</accession>
<organism evidence="1 2">
    <name type="scientific">Ligilactobacillus agilis</name>
    <dbReference type="NCBI Taxonomy" id="1601"/>
    <lineage>
        <taxon>Bacteria</taxon>
        <taxon>Bacillati</taxon>
        <taxon>Bacillota</taxon>
        <taxon>Bacilli</taxon>
        <taxon>Lactobacillales</taxon>
        <taxon>Lactobacillaceae</taxon>
        <taxon>Ligilactobacillus</taxon>
    </lineage>
</organism>
<reference evidence="2" key="1">
    <citation type="submission" date="2017-12" db="EMBL/GenBank/DDBJ databases">
        <authorList>
            <person name="Christensen H."/>
        </authorList>
    </citation>
    <scope>NUCLEOTIDE SEQUENCE [LARGE SCALE GENOMIC DNA]</scope>
    <source>
        <strain evidence="2">268A</strain>
    </source>
</reference>
<evidence type="ECO:0000313" key="1">
    <source>
        <dbReference type="EMBL" id="PLA76562.1"/>
    </source>
</evidence>
<sequence>MFTIKKLEGNRFTYYALDKLQSLFETGDITEVSTGIVLMFCYNFANTDTGVVSWAGKEKYYPGMVATDNLAMAVSACTGLQKAACYFALKKLLTYNFLTKNDQGDYVLLDPEFSKSSTGNNKHTTNGYFRVPFVLFTTTVLKDLARARELQYLIALLTMFKEISQHMAGLGAILAQKKPLELVYSTKRLKIMLTNPRALAQGKLVRVSTVRTVFGGYFAPIFNYKWTHRPITSSSGFLDKYLASIRFKIKAECLTATDYAAKREELNAFSEHLSLTKQDYEFINNDYELNQIKRTFVTQFASLYDTRFSPNQSNLLAFLKKALHTKSTKQTRTSFFNQCALQMSAQLARVTEKPRDLISWVTKVSGDAINNTFHLLLSKVAPTDRDFNITNKVIAIEEAFVETSPRNYVLKQRRLRREDLDS</sequence>
<name>A0A2I2AAZ8_9LACO</name>
<protein>
    <submittedName>
        <fullName evidence="1">Uncharacterized protein</fullName>
    </submittedName>
</protein>
<comment type="caution">
    <text evidence="1">The sequence shown here is derived from an EMBL/GenBank/DDBJ whole genome shotgun (WGS) entry which is preliminary data.</text>
</comment>
<dbReference type="RefSeq" id="WP_101811771.1">
    <property type="nucleotide sequence ID" value="NZ_PKGI01000027.1"/>
</dbReference>
<proteinExistence type="predicted"/>
<dbReference type="EMBL" id="PKGI01000027">
    <property type="protein sequence ID" value="PLA76562.1"/>
    <property type="molecule type" value="Genomic_DNA"/>
</dbReference>